<dbReference type="PROSITE" id="PS51672">
    <property type="entry name" value="ACT_LIKE"/>
    <property type="match status" value="1"/>
</dbReference>
<dbReference type="CDD" id="cd04907">
    <property type="entry name" value="ACT_ThrD-I_2"/>
    <property type="match status" value="1"/>
</dbReference>
<dbReference type="InterPro" id="IPR001721">
    <property type="entry name" value="TD_ACT-like"/>
</dbReference>
<evidence type="ECO:0000313" key="14">
    <source>
        <dbReference type="EMBL" id="GGX25760.1"/>
    </source>
</evidence>
<evidence type="ECO:0000313" key="15">
    <source>
        <dbReference type="Proteomes" id="UP000601108"/>
    </source>
</evidence>
<dbReference type="InterPro" id="IPR001926">
    <property type="entry name" value="TrpB-like_PALP"/>
</dbReference>
<evidence type="ECO:0000256" key="6">
    <source>
        <dbReference type="ARBA" id="ARBA00022605"/>
    </source>
</evidence>
<dbReference type="RefSeq" id="WP_027414396.1">
    <property type="nucleotide sequence ID" value="NZ_BMWS01000020.1"/>
</dbReference>
<protein>
    <recommendedName>
        <fullName evidence="12">L-threonine dehydratase</fullName>
        <ecNumber evidence="12">4.3.1.19</ecNumber>
    </recommendedName>
    <alternativeName>
        <fullName evidence="12">Threonine deaminase</fullName>
    </alternativeName>
</protein>
<dbReference type="PANTHER" id="PTHR48078:SF11">
    <property type="entry name" value="THREONINE DEHYDRATASE, MITOCHONDRIAL"/>
    <property type="match status" value="1"/>
</dbReference>
<keyword evidence="8 12" id="KW-0663">Pyridoxal phosphate</keyword>
<dbReference type="GO" id="GO:0006567">
    <property type="term" value="P:L-threonine catabolic process"/>
    <property type="evidence" value="ECO:0007669"/>
    <property type="project" value="TreeGrafter"/>
</dbReference>
<dbReference type="FunFam" id="3.40.50.1100:FF:000007">
    <property type="entry name" value="L-threonine dehydratase catabolic TdcB"/>
    <property type="match status" value="1"/>
</dbReference>
<evidence type="ECO:0000256" key="11">
    <source>
        <dbReference type="ARBA" id="ARBA00025527"/>
    </source>
</evidence>
<dbReference type="Pfam" id="PF00585">
    <property type="entry name" value="Thr_dehydrat_C"/>
    <property type="match status" value="1"/>
</dbReference>
<dbReference type="EMBL" id="BMWS01000020">
    <property type="protein sequence ID" value="GGX25760.1"/>
    <property type="molecule type" value="Genomic_DNA"/>
</dbReference>
<dbReference type="FunFam" id="3.40.50.1100:FF:000005">
    <property type="entry name" value="Threonine dehydratase catabolic"/>
    <property type="match status" value="1"/>
</dbReference>
<gene>
    <name evidence="12 14" type="primary">ilvA</name>
    <name evidence="14" type="ORF">GCM10007384_28570</name>
</gene>
<evidence type="ECO:0000256" key="12">
    <source>
        <dbReference type="RuleBase" id="RU362012"/>
    </source>
</evidence>
<keyword evidence="15" id="KW-1185">Reference proteome</keyword>
<dbReference type="InterPro" id="IPR050147">
    <property type="entry name" value="Ser/Thr_Dehydratase"/>
</dbReference>
<evidence type="ECO:0000256" key="10">
    <source>
        <dbReference type="ARBA" id="ARBA00023304"/>
    </source>
</evidence>
<comment type="similarity">
    <text evidence="4 12">Belongs to the serine/threonine dehydratase family.</text>
</comment>
<comment type="catalytic activity">
    <reaction evidence="1 12">
        <text>L-threonine = 2-oxobutanoate + NH4(+)</text>
        <dbReference type="Rhea" id="RHEA:22108"/>
        <dbReference type="ChEBI" id="CHEBI:16763"/>
        <dbReference type="ChEBI" id="CHEBI:28938"/>
        <dbReference type="ChEBI" id="CHEBI:57926"/>
        <dbReference type="EC" id="4.3.1.19"/>
    </reaction>
</comment>
<dbReference type="Gene3D" id="3.40.1020.10">
    <property type="entry name" value="Biosynthetic Threonine Deaminase, Domain 3"/>
    <property type="match status" value="1"/>
</dbReference>
<dbReference type="InterPro" id="IPR036052">
    <property type="entry name" value="TrpB-like_PALP_sf"/>
</dbReference>
<dbReference type="PANTHER" id="PTHR48078">
    <property type="entry name" value="THREONINE DEHYDRATASE, MITOCHONDRIAL-RELATED"/>
    <property type="match status" value="1"/>
</dbReference>
<dbReference type="CDD" id="cd01562">
    <property type="entry name" value="Thr-dehyd"/>
    <property type="match status" value="1"/>
</dbReference>
<keyword evidence="10 12" id="KW-0100">Branched-chain amino acid biosynthesis</keyword>
<evidence type="ECO:0000256" key="4">
    <source>
        <dbReference type="ARBA" id="ARBA00010869"/>
    </source>
</evidence>
<comment type="cofactor">
    <cofactor evidence="2 12">
        <name>pyridoxal 5'-phosphate</name>
        <dbReference type="ChEBI" id="CHEBI:597326"/>
    </cofactor>
</comment>
<dbReference type="NCBIfam" id="TIGR02079">
    <property type="entry name" value="THD1"/>
    <property type="match status" value="1"/>
</dbReference>
<name>A0A918JWZ3_9FLAO</name>
<organism evidence="14 15">
    <name type="scientific">Aquimarina muelleri</name>
    <dbReference type="NCBI Taxonomy" id="279356"/>
    <lineage>
        <taxon>Bacteria</taxon>
        <taxon>Pseudomonadati</taxon>
        <taxon>Bacteroidota</taxon>
        <taxon>Flavobacteriia</taxon>
        <taxon>Flavobacteriales</taxon>
        <taxon>Flavobacteriaceae</taxon>
        <taxon>Aquimarina</taxon>
    </lineage>
</organism>
<comment type="function">
    <text evidence="11 12">Catalyzes the anaerobic formation of alpha-ketobutyrate and ammonia from threonine in a two-step reaction. The first step involved a dehydration of threonine and a production of enamine intermediates (aminocrotonate), which tautomerizes to its imine form (iminobutyrate). Both intermediates are unstable and short-lived. The second step is the nonenzymatic hydrolysis of the enamine/imine intermediates to form 2-ketobutyrate and free ammonia. In the low water environment of the cell, the second step is accelerated by RidA.</text>
</comment>
<evidence type="ECO:0000256" key="3">
    <source>
        <dbReference type="ARBA" id="ARBA00004810"/>
    </source>
</evidence>
<comment type="subunit">
    <text evidence="5 12">Homotetramer.</text>
</comment>
<comment type="caution">
    <text evidence="14">The sequence shown here is derived from an EMBL/GenBank/DDBJ whole genome shotgun (WGS) entry which is preliminary data.</text>
</comment>
<dbReference type="PROSITE" id="PS00165">
    <property type="entry name" value="DEHYDRATASE_SER_THR"/>
    <property type="match status" value="1"/>
</dbReference>
<keyword evidence="6 12" id="KW-0028">Amino-acid biosynthesis</keyword>
<dbReference type="InterPro" id="IPR011820">
    <property type="entry name" value="IlvA"/>
</dbReference>
<accession>A0A918JWZ3</accession>
<evidence type="ECO:0000256" key="2">
    <source>
        <dbReference type="ARBA" id="ARBA00001933"/>
    </source>
</evidence>
<evidence type="ECO:0000256" key="7">
    <source>
        <dbReference type="ARBA" id="ARBA00022624"/>
    </source>
</evidence>
<comment type="pathway">
    <text evidence="3 12">Amino-acid biosynthesis; L-isoleucine biosynthesis; 2-oxobutanoate from L-threonine: step 1/1.</text>
</comment>
<dbReference type="NCBIfam" id="NF006390">
    <property type="entry name" value="PRK08639.1"/>
    <property type="match status" value="1"/>
</dbReference>
<dbReference type="GO" id="GO:0009097">
    <property type="term" value="P:isoleucine biosynthetic process"/>
    <property type="evidence" value="ECO:0007669"/>
    <property type="project" value="UniProtKB-UniRule"/>
</dbReference>
<dbReference type="SUPFAM" id="SSF53686">
    <property type="entry name" value="Tryptophan synthase beta subunit-like PLP-dependent enzymes"/>
    <property type="match status" value="1"/>
</dbReference>
<dbReference type="EC" id="4.3.1.19" evidence="12"/>
<keyword evidence="9 12" id="KW-0456">Lyase</keyword>
<dbReference type="GO" id="GO:0030170">
    <property type="term" value="F:pyridoxal phosphate binding"/>
    <property type="evidence" value="ECO:0007669"/>
    <property type="project" value="InterPro"/>
</dbReference>
<dbReference type="GO" id="GO:0003941">
    <property type="term" value="F:L-serine ammonia-lyase activity"/>
    <property type="evidence" value="ECO:0007669"/>
    <property type="project" value="TreeGrafter"/>
</dbReference>
<feature type="domain" description="ACT-like" evidence="13">
    <location>
        <begin position="340"/>
        <end position="414"/>
    </location>
</feature>
<dbReference type="InterPro" id="IPR038110">
    <property type="entry name" value="TD_ACT-like_sf"/>
</dbReference>
<evidence type="ECO:0000256" key="5">
    <source>
        <dbReference type="ARBA" id="ARBA00011881"/>
    </source>
</evidence>
<evidence type="ECO:0000256" key="9">
    <source>
        <dbReference type="ARBA" id="ARBA00023239"/>
    </source>
</evidence>
<proteinExistence type="inferred from homology"/>
<dbReference type="Pfam" id="PF00291">
    <property type="entry name" value="PALP"/>
    <property type="match status" value="1"/>
</dbReference>
<sequence length="423" mass="46621">MSTITTTPVYFPKLVDIQKAATIINEVAMITPLMNSIRYSRRYGANVLLKREDLQRVRSYKIRGAFNKISSLTKYQLEKGVVCASAGNHAQGVAFACNHLGIEGTIYMPSVTPKQKVEQTKMFGGDHVKIVLEGDTFDDSFKAAMQICTSEGKTFVHPFDDVKTIEGQGTIGLEIFNQANVPIDYVFVAIGGGGLASGLCGALKTLSPNTKIIGVEPTGAPSMFTSIQNNKNTEIYNIDKFIDGAAVQKVGDLNFEICKAYLSDMITVPEGLVCQTILDLYNRDAIVVEPAGALTLAALEFYKDKIKGKNVVCIVSGSNNDITRTAEIKERALLYADLKHYFIVRFPQRAGALKQFVGEVLGPNDDITHFEYSKKSSRENGPAVVGIELKDKKDLQPLMDRMKAYNFFGDYLNDKPDLFQFLV</sequence>
<evidence type="ECO:0000256" key="1">
    <source>
        <dbReference type="ARBA" id="ARBA00001274"/>
    </source>
</evidence>
<reference evidence="14 15" key="1">
    <citation type="journal article" date="2014" name="Int. J. Syst. Evol. Microbiol.">
        <title>Complete genome sequence of Corynebacterium casei LMG S-19264T (=DSM 44701T), isolated from a smear-ripened cheese.</title>
        <authorList>
            <consortium name="US DOE Joint Genome Institute (JGI-PGF)"/>
            <person name="Walter F."/>
            <person name="Albersmeier A."/>
            <person name="Kalinowski J."/>
            <person name="Ruckert C."/>
        </authorList>
    </citation>
    <scope>NUCLEOTIDE SEQUENCE [LARGE SCALE GENOMIC DNA]</scope>
    <source>
        <strain evidence="14 15">KCTC 12285</strain>
    </source>
</reference>
<dbReference type="AlphaFoldDB" id="A0A918JWZ3"/>
<dbReference type="GO" id="GO:0004794">
    <property type="term" value="F:threonine deaminase activity"/>
    <property type="evidence" value="ECO:0007669"/>
    <property type="project" value="UniProtKB-UniRule"/>
</dbReference>
<dbReference type="Gene3D" id="3.40.50.1100">
    <property type="match status" value="2"/>
</dbReference>
<evidence type="ECO:0000256" key="8">
    <source>
        <dbReference type="ARBA" id="ARBA00022898"/>
    </source>
</evidence>
<dbReference type="InterPro" id="IPR000634">
    <property type="entry name" value="Ser/Thr_deHydtase_PyrdxlP-BS"/>
</dbReference>
<dbReference type="Proteomes" id="UP000601108">
    <property type="component" value="Unassembled WGS sequence"/>
</dbReference>
<evidence type="ECO:0000259" key="13">
    <source>
        <dbReference type="PROSITE" id="PS51672"/>
    </source>
</evidence>
<dbReference type="GO" id="GO:0006565">
    <property type="term" value="P:L-serine catabolic process"/>
    <property type="evidence" value="ECO:0007669"/>
    <property type="project" value="TreeGrafter"/>
</dbReference>
<keyword evidence="7 12" id="KW-0412">Isoleucine biosynthesis</keyword>